<dbReference type="InterPro" id="IPR036388">
    <property type="entry name" value="WH-like_DNA-bd_sf"/>
</dbReference>
<dbReference type="NCBIfam" id="TIGR02999">
    <property type="entry name" value="Sig-70_X6"/>
    <property type="match status" value="1"/>
</dbReference>
<reference evidence="6 7" key="1">
    <citation type="submission" date="2017-08" db="EMBL/GenBank/DDBJ databases">
        <title>Infants hospitalized years apart are colonized by the same room-sourced microbial strains.</title>
        <authorList>
            <person name="Brooks B."/>
            <person name="Olm M.R."/>
            <person name="Firek B.A."/>
            <person name="Baker R."/>
            <person name="Thomas B.C."/>
            <person name="Morowitz M.J."/>
            <person name="Banfield J.F."/>
        </authorList>
    </citation>
    <scope>NUCLEOTIDE SEQUENCE [LARGE SCALE GENOMIC DNA]</scope>
    <source>
        <strain evidence="6">S2_005_003_R2_42</strain>
    </source>
</reference>
<dbReference type="PANTHER" id="PTHR43133:SF39">
    <property type="entry name" value="SIMILAR TO RNA POLYMERASE SIGMA-E FACTOR"/>
    <property type="match status" value="1"/>
</dbReference>
<dbReference type="EMBL" id="QFPO01000003">
    <property type="protein sequence ID" value="PZQ18496.1"/>
    <property type="molecule type" value="Genomic_DNA"/>
</dbReference>
<dbReference type="Pfam" id="PF07638">
    <property type="entry name" value="Sigma70_ECF"/>
    <property type="match status" value="1"/>
</dbReference>
<evidence type="ECO:0000256" key="1">
    <source>
        <dbReference type="ARBA" id="ARBA00023015"/>
    </source>
</evidence>
<evidence type="ECO:0000313" key="6">
    <source>
        <dbReference type="EMBL" id="PZQ18496.1"/>
    </source>
</evidence>
<evidence type="ECO:0000256" key="3">
    <source>
        <dbReference type="ARBA" id="ARBA00023163"/>
    </source>
</evidence>
<dbReference type="Gene3D" id="1.10.10.10">
    <property type="entry name" value="Winged helix-like DNA-binding domain superfamily/Winged helix DNA-binding domain"/>
    <property type="match status" value="1"/>
</dbReference>
<dbReference type="PANTHER" id="PTHR43133">
    <property type="entry name" value="RNA POLYMERASE ECF-TYPE SIGMA FACTO"/>
    <property type="match status" value="1"/>
</dbReference>
<evidence type="ECO:0000259" key="5">
    <source>
        <dbReference type="Pfam" id="PF07638"/>
    </source>
</evidence>
<dbReference type="InterPro" id="IPR053812">
    <property type="entry name" value="HTH_Sigma70_ECF-like"/>
</dbReference>
<evidence type="ECO:0000313" key="7">
    <source>
        <dbReference type="Proteomes" id="UP000249046"/>
    </source>
</evidence>
<evidence type="ECO:0000256" key="4">
    <source>
        <dbReference type="SAM" id="MobiDB-lite"/>
    </source>
</evidence>
<name>A0A2W5KN53_9GAMM</name>
<proteinExistence type="predicted"/>
<protein>
    <recommendedName>
        <fullName evidence="5">RNA polymerase sigma-70 ECF-like HTH domain-containing protein</fullName>
    </recommendedName>
</protein>
<comment type="caution">
    <text evidence="6">The sequence shown here is derived from an EMBL/GenBank/DDBJ whole genome shotgun (WGS) entry which is preliminary data.</text>
</comment>
<keyword evidence="3" id="KW-0804">Transcription</keyword>
<gene>
    <name evidence="6" type="ORF">DI564_04130</name>
</gene>
<feature type="domain" description="RNA polymerase sigma-70 ECF-like HTH" evidence="5">
    <location>
        <begin position="104"/>
        <end position="283"/>
    </location>
</feature>
<dbReference type="SUPFAM" id="SSF88659">
    <property type="entry name" value="Sigma3 and sigma4 domains of RNA polymerase sigma factors"/>
    <property type="match status" value="1"/>
</dbReference>
<dbReference type="InterPro" id="IPR039425">
    <property type="entry name" value="RNA_pol_sigma-70-like"/>
</dbReference>
<dbReference type="AlphaFoldDB" id="A0A2W5KN53"/>
<feature type="region of interest" description="Disordered" evidence="4">
    <location>
        <begin position="19"/>
        <end position="74"/>
    </location>
</feature>
<dbReference type="InterPro" id="IPR013324">
    <property type="entry name" value="RNA_pol_sigma_r3/r4-like"/>
</dbReference>
<keyword evidence="1" id="KW-0805">Transcription regulation</keyword>
<dbReference type="InterPro" id="IPR011517">
    <property type="entry name" value="RNA_pol_sigma70_ECF-like"/>
</dbReference>
<evidence type="ECO:0000256" key="2">
    <source>
        <dbReference type="ARBA" id="ARBA00023082"/>
    </source>
</evidence>
<dbReference type="Proteomes" id="UP000249046">
    <property type="component" value="Unassembled WGS sequence"/>
</dbReference>
<sequence>MSWQKLAYVAVETESIRNRKKNLKKARPGNGRGAGKGLGDADRIGTGTVPRNRSGGERAGHGRPARPGSRPARRSAHFPALGLWAILGHSSTVPARRVVSASPSEVTQLIQRWQSGETGALDRLLPLVYADLRAMAARLLGREQRQATLQPTALLHDVFVRMLGSGVDIQDSAHLFNTAGRMMRNMLVDRAREAGAEKRGGDWQRVDLVDALQLPIPERTHLGLLDEAIDELEQIDARLARIVELRYFVGLSVEAIARIMDVDKRTIYRDWAFARAWLGRHMQR</sequence>
<dbReference type="GO" id="GO:0016987">
    <property type="term" value="F:sigma factor activity"/>
    <property type="evidence" value="ECO:0007669"/>
    <property type="project" value="UniProtKB-KW"/>
</dbReference>
<accession>A0A2W5KN53</accession>
<keyword evidence="2" id="KW-0731">Sigma factor</keyword>
<organism evidence="6 7">
    <name type="scientific">Rhodanobacter denitrificans</name>
    <dbReference type="NCBI Taxonomy" id="666685"/>
    <lineage>
        <taxon>Bacteria</taxon>
        <taxon>Pseudomonadati</taxon>
        <taxon>Pseudomonadota</taxon>
        <taxon>Gammaproteobacteria</taxon>
        <taxon>Lysobacterales</taxon>
        <taxon>Rhodanobacteraceae</taxon>
        <taxon>Rhodanobacter</taxon>
    </lineage>
</organism>